<evidence type="ECO:0000259" key="7">
    <source>
        <dbReference type="Pfam" id="PF09989"/>
    </source>
</evidence>
<feature type="domain" description="ATPase BadF/BadG/BcrA/BcrD type" evidence="6">
    <location>
        <begin position="439"/>
        <end position="693"/>
    </location>
</feature>
<dbReference type="EMBL" id="CP006018">
    <property type="protein sequence ID" value="AIC91610.1"/>
    <property type="molecule type" value="Genomic_DNA"/>
</dbReference>
<dbReference type="KEGG" id="bii:BINDI_0328"/>
<dbReference type="NCBIfam" id="TIGR00241">
    <property type="entry name" value="CoA_E_activ"/>
    <property type="match status" value="1"/>
</dbReference>
<dbReference type="RefSeq" id="WP_052108669.1">
    <property type="nucleotide sequence ID" value="NZ_CP006018.1"/>
</dbReference>
<proteinExistence type="predicted"/>
<dbReference type="InterPro" id="IPR043129">
    <property type="entry name" value="ATPase_NBD"/>
</dbReference>
<dbReference type="EC" id="1.3.7.8" evidence="8"/>
<dbReference type="GO" id="GO:0046872">
    <property type="term" value="F:metal ion binding"/>
    <property type="evidence" value="ECO:0007669"/>
    <property type="project" value="UniProtKB-KW"/>
</dbReference>
<feature type="region of interest" description="Disordered" evidence="5">
    <location>
        <begin position="285"/>
        <end position="314"/>
    </location>
</feature>
<feature type="domain" description="ATPase BadF/BadG/BcrA/BcrD type" evidence="6">
    <location>
        <begin position="22"/>
        <end position="280"/>
    </location>
</feature>
<accession>A0A087VTA5</accession>
<dbReference type="HOGENOM" id="CLU_002393_1_0_11"/>
<keyword evidence="2" id="KW-0479">Metal-binding</keyword>
<evidence type="ECO:0000256" key="4">
    <source>
        <dbReference type="ARBA" id="ARBA00023014"/>
    </source>
</evidence>
<keyword evidence="4" id="KW-0411">Iron-sulfur</keyword>
<evidence type="ECO:0000313" key="8">
    <source>
        <dbReference type="EMBL" id="AIC91610.1"/>
    </source>
</evidence>
<feature type="compositionally biased region" description="Basic and acidic residues" evidence="5">
    <location>
        <begin position="1350"/>
        <end position="1360"/>
    </location>
</feature>
<dbReference type="Pfam" id="PF09989">
    <property type="entry name" value="DUF2229"/>
    <property type="match status" value="1"/>
</dbReference>
<comment type="cofactor">
    <cofactor evidence="1">
        <name>[4Fe-4S] cluster</name>
        <dbReference type="ChEBI" id="CHEBI:49883"/>
    </cofactor>
</comment>
<name>A0A087VTA5_9BIFI</name>
<feature type="domain" description="DUF2229" evidence="7">
    <location>
        <begin position="879"/>
        <end position="1097"/>
    </location>
</feature>
<keyword evidence="8" id="KW-0560">Oxidoreductase</keyword>
<gene>
    <name evidence="8" type="ORF">BINDI_0328</name>
</gene>
<dbReference type="CDD" id="cd24035">
    <property type="entry name" value="ASKHA_NBD_O66634-like_rpt2"/>
    <property type="match status" value="1"/>
</dbReference>
<organism evidence="8 9">
    <name type="scientific">Bifidobacterium [indicum] DSM 20214 = LMG 11587</name>
    <dbReference type="NCBI Taxonomy" id="1341694"/>
    <lineage>
        <taxon>Bacteria</taxon>
        <taxon>Bacillati</taxon>
        <taxon>Actinomycetota</taxon>
        <taxon>Actinomycetes</taxon>
        <taxon>Bifidobacteriales</taxon>
        <taxon>Bifidobacteriaceae</taxon>
        <taxon>Bifidobacterium</taxon>
    </lineage>
</organism>
<evidence type="ECO:0000256" key="3">
    <source>
        <dbReference type="ARBA" id="ARBA00023004"/>
    </source>
</evidence>
<dbReference type="Pfam" id="PF01869">
    <property type="entry name" value="BcrAD_BadFG"/>
    <property type="match status" value="2"/>
</dbReference>
<evidence type="ECO:0000259" key="6">
    <source>
        <dbReference type="Pfam" id="PF01869"/>
    </source>
</evidence>
<feature type="compositionally biased region" description="Basic and acidic residues" evidence="5">
    <location>
        <begin position="753"/>
        <end position="762"/>
    </location>
</feature>
<sequence length="1814" mass="196610">MSEGVDAPGRYRGTEAGELLRVGLDIGSTTVKAVVLGVEDGLDQALFSDYRRHHANVRQCVAELVTDIRLALSGVGLAKNPISLVITGSGGLELASQLQAEFAQEVIAETEAINATYPEGDVIIELGGEDAKITYLKPTPEQRMNGSCAGGTGAFIDQMATLLNTDASGLNEMASRYRTIYPIASRCGVFAKSDLQPLINDGAAKEDLAASIFNAVATQTISGLACGRPIRGNVIFLGGPLFFMSELRESFKRILQDRVSRYIIPENAHLYVAYGAAIMAGRGDQDDSDGAAQVKTDYSPDTDVNDPFGPAWGLDQEEVDRARSEKATDLDRLALKDAMQDGRTTSLVGNEEGSGAAVPAGRSHPEEVTQDGCRTGHFDLSSLDGVLAALAGLENMPSTARTIRPLFLNTQEHEEFDDRHGAQVIPTGDLTGAKGPHFLGIDAGSTTIKAVLINDDKTIVWSTYGVHKDSPLIAAADIVREVRKSLPDGAYIARACATGYGEGLITAGLHVDEGVVETMAHYRAAEEISPGVTSVIDIGGQDMKYIAVNDGVIDSICVNEACSAGCGSFLQTFAQSMGISIQEFTRQALASEAPTDLGSRCTVFMNSSVKQAQKEGASPEDIAAGLCYSVVRNALYKVIKLRDANALGPVVVVQGGTFLNDAVLRAFELLTGRKVTRPNIAGLMGAYGAALTARMHCPQNEEIEDIVAAGPRMAHPSLGVADGDGAKGVTPTTVNKAPVPVRAQLSQASVNRIESRGSDSGHTHVPPSAGSKNEQGVKSTLPGLQVDKGHVVSSILAGDQLDNLSMTTTHDVCKLCQNHCKLTITEFEDGGRYVTGNRCERGGDKNRKRSDRPNLYDFKYKRAFAYRRLTPDKATRGDIGIPRVLNMYEDYPFWFTLLTSLGFRVMISGRSNHELFESGMESIASENICYPAKLVHGHIRSLLDKGVDTIFYPCVTYEQELVPETDNHYNCPIVANYPVVIEANMAELKEDGVRFMRPYFNLSNKEKMVERIVKVFDWAGVDEEEARIAVQEAYREDARFKEDVRQEGLRALAYMQEYGVKGVVLSGRPYHVDPEVNHGIPETICSLGMAVLSEDSICELDVRDLPKLSDYIIPEAGERALASNNPTAAKFRKTVPGFGDDHQKMPLRVTDQWAYHSRLYSAARFVSEYPDLELVQLVSFGCGVDAITTDQVQEILADKGDVYTQLKIDEVSNLGAAKIRLRSLKAAMDERHQRGLDEDGETLPDREVPANTADRDSGLLSDSFHVGNSADSPNPQAIDGRTETGGAGTGEQSKSDRFRSTNARKISLSEQKADIVALARFVALHDKSDQGLVGLHPMGIRPIRETAAPQHKEAERKQAEGDGEQGLGVQNGGAAAKPTLSKYATEHRFTKAMGHKYTVVAPQMSPVHFSLLESVFSSADYHFELLKHASAEDINTGVKYVNNDACFPAIIVVGQLVNAFLSGKFDPHTCAVIVTQTGGMCRATNYYGLLRKALADAGYGYVPIITLSVQGFRANPGLQVTPALLHRAVKAFYLGDAMIECLLRVRPYEQEPGSANRLYKLWDTICRETIEHHGYSRTAKKVYGRGCLPYGTLMKRMIQAFDQLPLRRIPRKPRVGVVGEILVKYHPDANNHVVDLIESQGCEAVLPGVCDFMVNGISNAEWNEEMLGTGGQVGIKKVVLKAADAYRAPMIAGFRASRGKFDIPAHISELREKAASVTSLGVQAGEGWLLTGEIVELIQSGAPNIVCAQPFACLPNHVTGRGMFGKIRRSYPEANIVSIDYDPGASEANQLNRIKLMVAAAKKQGDQEKVPDRP</sequence>
<feature type="compositionally biased region" description="Basic and acidic residues" evidence="5">
    <location>
        <begin position="1230"/>
        <end position="1257"/>
    </location>
</feature>
<protein>
    <submittedName>
        <fullName evidence="8">Putative CoA-substrate-specific enzyme activase</fullName>
        <ecNumber evidence="8">1.3.7.8</ecNumber>
        <ecNumber evidence="8">1.3.99.-</ecNumber>
    </submittedName>
</protein>
<dbReference type="InterPro" id="IPR051805">
    <property type="entry name" value="Dehydratase_Activator_Redct"/>
</dbReference>
<dbReference type="CDD" id="cd24034">
    <property type="entry name" value="ASKHA_NBD_O66634-like_rpt1"/>
    <property type="match status" value="1"/>
</dbReference>
<dbReference type="InterPro" id="IPR002731">
    <property type="entry name" value="ATPase_BadF"/>
</dbReference>
<dbReference type="EC" id="1.3.99.-" evidence="8"/>
<dbReference type="PANTHER" id="PTHR32329">
    <property type="entry name" value="BIFUNCTIONAL PROTEIN [INCLUDES 2-HYDROXYACYL-COA DEHYDRATASE (N-TER) AND ITS ACTIVATOR DOMAIN (C_TERM)-RELATED"/>
    <property type="match status" value="1"/>
</dbReference>
<evidence type="ECO:0000256" key="2">
    <source>
        <dbReference type="ARBA" id="ARBA00022723"/>
    </source>
</evidence>
<dbReference type="OrthoDB" id="9177882at2"/>
<reference evidence="8 9" key="1">
    <citation type="journal article" date="2014" name="Appl. Environ. Microbiol.">
        <title>Genomic encyclopedia of type strains of the genus Bifidobacterium.</title>
        <authorList>
            <person name="Milani C."/>
            <person name="Lugli G.A."/>
            <person name="Duranti S."/>
            <person name="Turroni F."/>
            <person name="Bottacini F."/>
            <person name="Mangifesta M."/>
            <person name="Sanchez B."/>
            <person name="Viappiani A."/>
            <person name="Mancabelli L."/>
            <person name="Taminiau B."/>
            <person name="Delcenserie V."/>
            <person name="Barrangou R."/>
            <person name="Margolles A."/>
            <person name="van Sinderen D."/>
            <person name="Ventura M."/>
        </authorList>
    </citation>
    <scope>NUCLEOTIDE SEQUENCE [LARGE SCALE GENOMIC DNA]</scope>
    <source>
        <strain evidence="8 9">LMG 11587</strain>
    </source>
</reference>
<dbReference type="InterPro" id="IPR008275">
    <property type="entry name" value="CoA_E_activase_dom"/>
</dbReference>
<dbReference type="PANTHER" id="PTHR32329:SF4">
    <property type="entry name" value="ACTIVATOR OF 2-HYDROXYACYL-COA DEHYDRATASE"/>
    <property type="match status" value="1"/>
</dbReference>
<evidence type="ECO:0000256" key="1">
    <source>
        <dbReference type="ARBA" id="ARBA00001966"/>
    </source>
</evidence>
<dbReference type="GO" id="GO:0018522">
    <property type="term" value="F:benzoyl-CoA reductase activity"/>
    <property type="evidence" value="ECO:0007669"/>
    <property type="project" value="UniProtKB-EC"/>
</dbReference>
<dbReference type="Gene3D" id="3.30.420.40">
    <property type="match status" value="4"/>
</dbReference>
<feature type="region of interest" description="Disordered" evidence="5">
    <location>
        <begin position="746"/>
        <end position="780"/>
    </location>
</feature>
<keyword evidence="9" id="KW-1185">Reference proteome</keyword>
<dbReference type="GO" id="GO:0051536">
    <property type="term" value="F:iron-sulfur cluster binding"/>
    <property type="evidence" value="ECO:0007669"/>
    <property type="project" value="UniProtKB-KW"/>
</dbReference>
<feature type="region of interest" description="Disordered" evidence="5">
    <location>
        <begin position="1230"/>
        <end position="1305"/>
    </location>
</feature>
<evidence type="ECO:0000256" key="5">
    <source>
        <dbReference type="SAM" id="MobiDB-lite"/>
    </source>
</evidence>
<feature type="region of interest" description="Disordered" evidence="5">
    <location>
        <begin position="341"/>
        <end position="369"/>
    </location>
</feature>
<keyword evidence="3" id="KW-0408">Iron</keyword>
<dbReference type="SUPFAM" id="SSF53067">
    <property type="entry name" value="Actin-like ATPase domain"/>
    <property type="match status" value="2"/>
</dbReference>
<dbReference type="Proteomes" id="UP000028569">
    <property type="component" value="Chromosome"/>
</dbReference>
<feature type="region of interest" description="Disordered" evidence="5">
    <location>
        <begin position="1347"/>
        <end position="1374"/>
    </location>
</feature>
<evidence type="ECO:0000313" key="9">
    <source>
        <dbReference type="Proteomes" id="UP000028569"/>
    </source>
</evidence>
<dbReference type="InterPro" id="IPR018709">
    <property type="entry name" value="CoA_activase_DUF2229"/>
</dbReference>